<dbReference type="AlphaFoldDB" id="A0A369JR35"/>
<organism evidence="1 2">
    <name type="scientific">Hypsizygus marmoreus</name>
    <name type="common">White beech mushroom</name>
    <name type="synonym">Agaricus marmoreus</name>
    <dbReference type="NCBI Taxonomy" id="39966"/>
    <lineage>
        <taxon>Eukaryota</taxon>
        <taxon>Fungi</taxon>
        <taxon>Dikarya</taxon>
        <taxon>Basidiomycota</taxon>
        <taxon>Agaricomycotina</taxon>
        <taxon>Agaricomycetes</taxon>
        <taxon>Agaricomycetidae</taxon>
        <taxon>Agaricales</taxon>
        <taxon>Tricholomatineae</taxon>
        <taxon>Lyophyllaceae</taxon>
        <taxon>Hypsizygus</taxon>
    </lineage>
</organism>
<sequence length="82" mass="9122">MATLRPAIFSNTSALMTTNTGQGHVASRTLCFAPAMSSRAMTKRGQYEERALDQGRILDNAIRECEAYVPDGLWWLSDDLEL</sequence>
<comment type="caution">
    <text evidence="1">The sequence shown here is derived from an EMBL/GenBank/DDBJ whole genome shotgun (WGS) entry which is preliminary data.</text>
</comment>
<accession>A0A369JR35</accession>
<gene>
    <name evidence="1" type="ORF">Hypma_010826</name>
</gene>
<dbReference type="EMBL" id="LUEZ02000053">
    <property type="protein sequence ID" value="RDB21814.1"/>
    <property type="molecule type" value="Genomic_DNA"/>
</dbReference>
<dbReference type="Proteomes" id="UP000076154">
    <property type="component" value="Unassembled WGS sequence"/>
</dbReference>
<keyword evidence="2" id="KW-1185">Reference proteome</keyword>
<evidence type="ECO:0000313" key="1">
    <source>
        <dbReference type="EMBL" id="RDB21814.1"/>
    </source>
</evidence>
<dbReference type="InParanoid" id="A0A369JR35"/>
<evidence type="ECO:0000313" key="2">
    <source>
        <dbReference type="Proteomes" id="UP000076154"/>
    </source>
</evidence>
<proteinExistence type="predicted"/>
<name>A0A369JR35_HYPMA</name>
<reference evidence="1" key="1">
    <citation type="submission" date="2018-04" db="EMBL/GenBank/DDBJ databases">
        <title>Whole genome sequencing of Hypsizygus marmoreus.</title>
        <authorList>
            <person name="Choi I.-G."/>
            <person name="Min B."/>
            <person name="Kim J.-G."/>
            <person name="Kim S."/>
            <person name="Oh Y.-L."/>
            <person name="Kong W.-S."/>
            <person name="Park H."/>
            <person name="Jeong J."/>
            <person name="Song E.-S."/>
        </authorList>
    </citation>
    <scope>NUCLEOTIDE SEQUENCE [LARGE SCALE GENOMIC DNA]</scope>
    <source>
        <strain evidence="1">51987-8</strain>
    </source>
</reference>
<protein>
    <submittedName>
        <fullName evidence="1">Uncharacterized protein</fullName>
    </submittedName>
</protein>